<reference evidence="2" key="1">
    <citation type="submission" date="2022-10" db="EMBL/GenBank/DDBJ databases">
        <title>Tapping the CABI collections for fungal endophytes: first genome assemblies for Collariella, Neodidymelliopsis, Ascochyta clinopodiicola, Didymella pomorum, Didymosphaeria variabile, Neocosmospora piperis and Neocucurbitaria cava.</title>
        <authorList>
            <person name="Hill R."/>
        </authorList>
    </citation>
    <scope>NUCLEOTIDE SEQUENCE</scope>
    <source>
        <strain evidence="2">IMI 356815</strain>
    </source>
</reference>
<protein>
    <recommendedName>
        <fullName evidence="1">Beta-lactamase-like ARB-00930-like C-terminal domain-containing protein</fullName>
    </recommendedName>
</protein>
<dbReference type="InterPro" id="IPR012338">
    <property type="entry name" value="Beta-lactam/transpept-like"/>
</dbReference>
<evidence type="ECO:0000313" key="3">
    <source>
        <dbReference type="Proteomes" id="UP001140513"/>
    </source>
</evidence>
<keyword evidence="3" id="KW-1185">Reference proteome</keyword>
<name>A0A9W8XYF3_9PLEO</name>
<dbReference type="Proteomes" id="UP001140513">
    <property type="component" value="Unassembled WGS sequence"/>
</dbReference>
<organism evidence="2 3">
    <name type="scientific">Didymosphaeria variabile</name>
    <dbReference type="NCBI Taxonomy" id="1932322"/>
    <lineage>
        <taxon>Eukaryota</taxon>
        <taxon>Fungi</taxon>
        <taxon>Dikarya</taxon>
        <taxon>Ascomycota</taxon>
        <taxon>Pezizomycotina</taxon>
        <taxon>Dothideomycetes</taxon>
        <taxon>Pleosporomycetidae</taxon>
        <taxon>Pleosporales</taxon>
        <taxon>Massarineae</taxon>
        <taxon>Didymosphaeriaceae</taxon>
        <taxon>Didymosphaeria</taxon>
    </lineage>
</organism>
<dbReference type="InterPro" id="IPR058664">
    <property type="entry name" value="ARB_00930-like_C"/>
</dbReference>
<dbReference type="PANTHER" id="PTHR22935:SF95">
    <property type="entry name" value="BETA-LACTAMASE-LIKE 1-RELATED"/>
    <property type="match status" value="1"/>
</dbReference>
<proteinExistence type="predicted"/>
<dbReference type="RefSeq" id="XP_056077087.1">
    <property type="nucleotide sequence ID" value="XM_056210265.1"/>
</dbReference>
<evidence type="ECO:0000259" key="1">
    <source>
        <dbReference type="Pfam" id="PF26335"/>
    </source>
</evidence>
<evidence type="ECO:0000313" key="2">
    <source>
        <dbReference type="EMBL" id="KAJ4360885.1"/>
    </source>
</evidence>
<dbReference type="SUPFAM" id="SSF56601">
    <property type="entry name" value="beta-lactamase/transpeptidase-like"/>
    <property type="match status" value="1"/>
</dbReference>
<dbReference type="AlphaFoldDB" id="A0A9W8XYF3"/>
<dbReference type="InterPro" id="IPR051478">
    <property type="entry name" value="Beta-lactamase-like_AB/R"/>
</dbReference>
<dbReference type="PANTHER" id="PTHR22935">
    <property type="entry name" value="PENICILLIN-BINDING PROTEIN"/>
    <property type="match status" value="1"/>
</dbReference>
<feature type="domain" description="Beta-lactamase-like ARB-00930-like C-terminal" evidence="1">
    <location>
        <begin position="145"/>
        <end position="291"/>
    </location>
</feature>
<comment type="caution">
    <text evidence="2">The sequence shown here is derived from an EMBL/GenBank/DDBJ whole genome shotgun (WGS) entry which is preliminary data.</text>
</comment>
<sequence length="293" mass="31397">MRNQERPVTPAFQTSLSGGVYSNAKDLRTIALSILHNELLCDNVVREWLKPRGHTASLTTSLGAPWEIYRLTIPVSADTNRTRVSDLYTKAGGNAGYAAIFAISPDHGIGYTILLAGASAVPDRVPLRNLIGEVFIPAAEAAAFENAATNYAGKFADPDNELSNLTLTVDKDEPGLGLPSLFVDGVNWLSNITQPLLDPAASVNISNRLYPSGGEYISPSNGRLVKQFDAVSGKAGGIPRSQVEGGTGLFDDGCTAWETTGFFTTTEFELEVVEGRVMAVRMLDSNVTMTRLD</sequence>
<dbReference type="OrthoDB" id="10250282at2759"/>
<dbReference type="Pfam" id="PF26335">
    <property type="entry name" value="ARB_00930_C"/>
    <property type="match status" value="1"/>
</dbReference>
<dbReference type="EMBL" id="JAPEUX010000001">
    <property type="protein sequence ID" value="KAJ4360885.1"/>
    <property type="molecule type" value="Genomic_DNA"/>
</dbReference>
<accession>A0A9W8XYF3</accession>
<gene>
    <name evidence="2" type="ORF">N0V89_001453</name>
</gene>
<dbReference type="GeneID" id="80904983"/>
<dbReference type="Gene3D" id="3.40.710.10">
    <property type="entry name" value="DD-peptidase/beta-lactamase superfamily"/>
    <property type="match status" value="1"/>
</dbReference>